<dbReference type="AlphaFoldDB" id="A0A2P6RCM2"/>
<dbReference type="Gramene" id="PRQ44160">
    <property type="protein sequence ID" value="PRQ44160"/>
    <property type="gene ID" value="RchiOBHm_Chr3g0476171"/>
</dbReference>
<dbReference type="STRING" id="74649.A0A2P6RCM2"/>
<organism evidence="1 2">
    <name type="scientific">Rosa chinensis</name>
    <name type="common">China rose</name>
    <dbReference type="NCBI Taxonomy" id="74649"/>
    <lineage>
        <taxon>Eukaryota</taxon>
        <taxon>Viridiplantae</taxon>
        <taxon>Streptophyta</taxon>
        <taxon>Embryophyta</taxon>
        <taxon>Tracheophyta</taxon>
        <taxon>Spermatophyta</taxon>
        <taxon>Magnoliopsida</taxon>
        <taxon>eudicotyledons</taxon>
        <taxon>Gunneridae</taxon>
        <taxon>Pentapetalae</taxon>
        <taxon>rosids</taxon>
        <taxon>fabids</taxon>
        <taxon>Rosales</taxon>
        <taxon>Rosaceae</taxon>
        <taxon>Rosoideae</taxon>
        <taxon>Rosoideae incertae sedis</taxon>
        <taxon>Rosa</taxon>
    </lineage>
</organism>
<keyword evidence="2" id="KW-1185">Reference proteome</keyword>
<dbReference type="GO" id="GO:0036396">
    <property type="term" value="C:RNA N6-methyladenosine methyltransferase complex"/>
    <property type="evidence" value="ECO:0007669"/>
    <property type="project" value="TreeGrafter"/>
</dbReference>
<evidence type="ECO:0000313" key="1">
    <source>
        <dbReference type="EMBL" id="PRQ44160.1"/>
    </source>
</evidence>
<gene>
    <name evidence="1" type="ORF">RchiOBHm_Chr3g0476171</name>
</gene>
<evidence type="ECO:0000313" key="2">
    <source>
        <dbReference type="Proteomes" id="UP000238479"/>
    </source>
</evidence>
<reference evidence="1 2" key="1">
    <citation type="journal article" date="2018" name="Nat. Genet.">
        <title>The Rosa genome provides new insights in the design of modern roses.</title>
        <authorList>
            <person name="Bendahmane M."/>
        </authorList>
    </citation>
    <scope>NUCLEOTIDE SEQUENCE [LARGE SCALE GENOMIC DNA]</scope>
    <source>
        <strain evidence="2">cv. Old Blush</strain>
    </source>
</reference>
<dbReference type="InterPro" id="IPR026736">
    <property type="entry name" value="Virilizer"/>
</dbReference>
<proteinExistence type="predicted"/>
<dbReference type="Proteomes" id="UP000238479">
    <property type="component" value="Chromosome 3"/>
</dbReference>
<comment type="caution">
    <text evidence="1">The sequence shown here is derived from an EMBL/GenBank/DDBJ whole genome shotgun (WGS) entry which is preliminary data.</text>
</comment>
<dbReference type="OrthoDB" id="2011702at2759"/>
<dbReference type="PANTHER" id="PTHR23185:SF0">
    <property type="entry name" value="PROTEIN VIRILIZER HOMOLOG"/>
    <property type="match status" value="1"/>
</dbReference>
<dbReference type="OMA" id="ITYYECE"/>
<accession>A0A2P6RCM2</accession>
<sequence length="221" mass="24126">MDLFVEITSSIEAIILSLLFCRSGLIFLLQHPELSATIIHALRGGDNVNKDVCLPLRHASVSISKGFFSIPQEVGMIVGMHLRVVNAIDRLLTAAPNTEEFLWVLWELCALARSDCGRQALLALGYFPEAVKILIEALHSAKEPEPLTKNSGASPLNLAIFHSAAEIFEVIVSDSTASSLGSWIGHVTELHRAFHSSSPGSNRKDAPTRMLEWIDGWSSIS</sequence>
<dbReference type="GO" id="GO:0003723">
    <property type="term" value="F:RNA binding"/>
    <property type="evidence" value="ECO:0007669"/>
    <property type="project" value="TreeGrafter"/>
</dbReference>
<name>A0A2P6RCM2_ROSCH</name>
<protein>
    <submittedName>
        <fullName evidence="1">Uncharacterized protein</fullName>
    </submittedName>
</protein>
<dbReference type="PANTHER" id="PTHR23185">
    <property type="entry name" value="PROTEIN VIRILIZER HOMOLOG"/>
    <property type="match status" value="1"/>
</dbReference>
<dbReference type="EMBL" id="PDCK01000041">
    <property type="protein sequence ID" value="PRQ44160.1"/>
    <property type="molecule type" value="Genomic_DNA"/>
</dbReference>